<protein>
    <submittedName>
        <fullName evidence="3">TniQ family protein</fullName>
    </submittedName>
</protein>
<keyword evidence="4" id="KW-1185">Reference proteome</keyword>
<feature type="region of interest" description="Disordered" evidence="1">
    <location>
        <begin position="270"/>
        <end position="311"/>
    </location>
</feature>
<feature type="compositionally biased region" description="Basic and acidic residues" evidence="1">
    <location>
        <begin position="294"/>
        <end position="308"/>
    </location>
</feature>
<feature type="domain" description="TniQ" evidence="2">
    <location>
        <begin position="8"/>
        <end position="144"/>
    </location>
</feature>
<evidence type="ECO:0000313" key="4">
    <source>
        <dbReference type="Proteomes" id="UP001139068"/>
    </source>
</evidence>
<accession>A0ABS9YS37</accession>
<evidence type="ECO:0000256" key="1">
    <source>
        <dbReference type="SAM" id="MobiDB-lite"/>
    </source>
</evidence>
<name>A0ABS9YS37_9MYCO</name>
<dbReference type="Proteomes" id="UP001139068">
    <property type="component" value="Unassembled WGS sequence"/>
</dbReference>
<dbReference type="EMBL" id="JAIVFL010000001">
    <property type="protein sequence ID" value="MCI4674055.1"/>
    <property type="molecule type" value="Genomic_DNA"/>
</dbReference>
<proteinExistence type="predicted"/>
<dbReference type="RefSeq" id="WP_243070534.1">
    <property type="nucleotide sequence ID" value="NZ_JAIVFL010000001.1"/>
</dbReference>
<sequence length="341" mass="36753">MNTVRTLPIRVVPVDGEAIESWLEAIAHRTHTAFGDLLTAVGLSPYNGMGTTAWIVCLNPDEVATISTATGIKPDVLETMTLQHYSGRAVRIKPDARMLSRAFPWGRGRGSRFCPACLETTGGRWQLRWRLGWTFACTIHNCLLADACPHCGAVQRRRTHIGDIIPQPGRCSHPAPDATGRSPTRCGADLTTAAVAVFDSDHPVIHAQRVVNTVLDRDTVTFGVYQTVPQPGLNVLADIRAVAGRALAYATPQDLETVIPQDLLGVYRATAEPSDSRSGPARTDTKPGGTGTGRDCRGRSGSRCERLGSPRRGVRRGYAALAGDLLTGARIGRPRNEHRVG</sequence>
<organism evidence="3 4">
    <name type="scientific">Candidatus Mycolicibacterium alkanivorans</name>
    <dbReference type="NCBI Taxonomy" id="2954114"/>
    <lineage>
        <taxon>Bacteria</taxon>
        <taxon>Bacillati</taxon>
        <taxon>Actinomycetota</taxon>
        <taxon>Actinomycetes</taxon>
        <taxon>Mycobacteriales</taxon>
        <taxon>Mycobacteriaceae</taxon>
        <taxon>Mycolicibacterium</taxon>
    </lineage>
</organism>
<evidence type="ECO:0000313" key="3">
    <source>
        <dbReference type="EMBL" id="MCI4674055.1"/>
    </source>
</evidence>
<gene>
    <name evidence="3" type="ORF">K9U37_03460</name>
</gene>
<evidence type="ECO:0000259" key="2">
    <source>
        <dbReference type="Pfam" id="PF06527"/>
    </source>
</evidence>
<dbReference type="Pfam" id="PF06527">
    <property type="entry name" value="TniQ"/>
    <property type="match status" value="1"/>
</dbReference>
<dbReference type="InterPro" id="IPR009492">
    <property type="entry name" value="TniQ"/>
</dbReference>
<comment type="caution">
    <text evidence="3">The sequence shown here is derived from an EMBL/GenBank/DDBJ whole genome shotgun (WGS) entry which is preliminary data.</text>
</comment>
<reference evidence="3" key="1">
    <citation type="journal article" date="2022" name="ISME J.">
        <title>Identification of active gaseous-alkane degraders at natural gas seeps.</title>
        <authorList>
            <person name="Farhan Ul Haque M."/>
            <person name="Hernandez M."/>
            <person name="Crombie A.T."/>
            <person name="Murrell J.C."/>
        </authorList>
    </citation>
    <scope>NUCLEOTIDE SEQUENCE</scope>
    <source>
        <strain evidence="3">ANDR5</strain>
    </source>
</reference>